<keyword evidence="3" id="KW-1185">Reference proteome</keyword>
<feature type="compositionally biased region" description="Basic and acidic residues" evidence="1">
    <location>
        <begin position="50"/>
        <end position="59"/>
    </location>
</feature>
<name>A0ABN0Z4F9_9ACTN</name>
<evidence type="ECO:0000256" key="1">
    <source>
        <dbReference type="SAM" id="MobiDB-lite"/>
    </source>
</evidence>
<organism evidence="2 3">
    <name type="scientific">Streptomyces luteireticuli</name>
    <dbReference type="NCBI Taxonomy" id="173858"/>
    <lineage>
        <taxon>Bacteria</taxon>
        <taxon>Bacillati</taxon>
        <taxon>Actinomycetota</taxon>
        <taxon>Actinomycetes</taxon>
        <taxon>Kitasatosporales</taxon>
        <taxon>Streptomycetaceae</taxon>
        <taxon>Streptomyces</taxon>
    </lineage>
</organism>
<evidence type="ECO:0000313" key="2">
    <source>
        <dbReference type="EMBL" id="GAA0431699.1"/>
    </source>
</evidence>
<proteinExistence type="predicted"/>
<dbReference type="EMBL" id="BAAABX010000066">
    <property type="protein sequence ID" value="GAA0431699.1"/>
    <property type="molecule type" value="Genomic_DNA"/>
</dbReference>
<evidence type="ECO:0000313" key="3">
    <source>
        <dbReference type="Proteomes" id="UP001500879"/>
    </source>
</evidence>
<reference evidence="2 3" key="1">
    <citation type="journal article" date="2019" name="Int. J. Syst. Evol. Microbiol.">
        <title>The Global Catalogue of Microorganisms (GCM) 10K type strain sequencing project: providing services to taxonomists for standard genome sequencing and annotation.</title>
        <authorList>
            <consortium name="The Broad Institute Genomics Platform"/>
            <consortium name="The Broad Institute Genome Sequencing Center for Infectious Disease"/>
            <person name="Wu L."/>
            <person name="Ma J."/>
        </authorList>
    </citation>
    <scope>NUCLEOTIDE SEQUENCE [LARGE SCALE GENOMIC DNA]</scope>
    <source>
        <strain evidence="2 3">JCM 4788</strain>
    </source>
</reference>
<feature type="region of interest" description="Disordered" evidence="1">
    <location>
        <begin position="47"/>
        <end position="77"/>
    </location>
</feature>
<comment type="caution">
    <text evidence="2">The sequence shown here is derived from an EMBL/GenBank/DDBJ whole genome shotgun (WGS) entry which is preliminary data.</text>
</comment>
<gene>
    <name evidence="2" type="ORF">GCM10010357_61650</name>
</gene>
<protein>
    <submittedName>
        <fullName evidence="2">Uncharacterized protein</fullName>
    </submittedName>
</protein>
<dbReference type="Proteomes" id="UP001500879">
    <property type="component" value="Unassembled WGS sequence"/>
</dbReference>
<accession>A0ABN0Z4F9</accession>
<sequence length="77" mass="8368">MLTRCSSGAAVCELSNTEASALRKPCATYSAESLCYSLELTLPCVQTERQPGEERHAAEEQPDDPPAPPWRRTASTT</sequence>